<accession>A0A8T3V473</accession>
<protein>
    <submittedName>
        <fullName evidence="3">Adhesin</fullName>
    </submittedName>
</protein>
<dbReference type="SMART" id="SM00710">
    <property type="entry name" value="PbH1"/>
    <property type="match status" value="12"/>
</dbReference>
<dbReference type="EMBL" id="SUTK01000007">
    <property type="protein sequence ID" value="MBE6501333.1"/>
    <property type="molecule type" value="Genomic_DNA"/>
</dbReference>
<dbReference type="InterPro" id="IPR011050">
    <property type="entry name" value="Pectin_lyase_fold/virulence"/>
</dbReference>
<comment type="caution">
    <text evidence="3">The sequence shown here is derived from an EMBL/GenBank/DDBJ whole genome shotgun (WGS) entry which is preliminary data.</text>
</comment>
<dbReference type="SMART" id="SM00722">
    <property type="entry name" value="CASH"/>
    <property type="match status" value="2"/>
</dbReference>
<dbReference type="Gene3D" id="2.160.20.10">
    <property type="entry name" value="Single-stranded right-handed beta-helix, Pectin lyase-like"/>
    <property type="match status" value="2"/>
</dbReference>
<feature type="domain" description="Carbohydrate-binding/sugar hydrolysis" evidence="2">
    <location>
        <begin position="96"/>
        <end position="246"/>
    </location>
</feature>
<reference evidence="3" key="1">
    <citation type="submission" date="2019-04" db="EMBL/GenBank/DDBJ databases">
        <title>Evolution of Biomass-Degrading Anaerobic Consortia Revealed by Metagenomics.</title>
        <authorList>
            <person name="Peng X."/>
        </authorList>
    </citation>
    <scope>NUCLEOTIDE SEQUENCE</scope>
    <source>
        <strain evidence="3">SIG18</strain>
    </source>
</reference>
<sequence>MNKKSLILAVLLVLIVFLATNAISAEDTSNIDNNASDILEVSEDNNIAAGKEVTIETTDDNNQIQEKINTLDDGDTLNFQKGDYHDICIYINKSVTINGNGATLYGYDNPSNDNIPDIIMNKTTEGGYAITNKATLYILKANDVVLKDINFVAGANSGTATPTGTDDPKYTNCVIYNYFSNHTTISNITIDGCSWGIWFQNCDDGTIENNTIMNQLITGILNFQSKRTIIRYNTIINAKNHGIDVRHGVGPNVKVLNNTVIGSKEGIYLLHSPKHVVTGNTIINCTVSSITCCGASHITIKDNKLYNSRIGILLGGGAPQGGAYTGYNNITIGTNEWKIDELPFPPSFQYYVAEAKADYASMDSMMGTHTDSSLSNITYVEYSEIPIPGPIVIDYNTILKPTGDEVLITSGMTNEEIQNRINNMKDGDTLIFEENAIFENISIYIEKNIKVIGNNATLISYESASLDLVPERIKNKTNEGGFGVSYSAVLYCMNASDITVSKLNIECRYPGYDTTTIGTNQNLREYCTAGIYSILSPNLTITQCNINGASWGMFIGERQQGRPNAIITNNKVSNQYTTGILCFGCKNSIIANNTITNAYNHGIDVRFNQGSGVTVFNNSVSGSKEGIYLLHSSGHKVYGNTISNSKISSITCYGSGNEYIFDNTFIKSRIAIILGGGYYNVTIGKNTYKPDKLPFPPTFEHFLVKSENKYYDKIGAKVVGTYGDSKNVNLSAADVTVGYKKGTLEITLKNITGKALANKAGTVTINGNVQEFITDENGTASINLALTTGTYTAKVHTVSDYYNKAGNTEAAITVVDDRASAALTAPGKTFYLQAIAKGSNYQVTLKSNGKTLENKEVTINFNGKTITAKTNSNGVATFKLTATATGSKQSTITFKGDDAYKATTAKATIKVTKEASKITAKKKTFKAKSKTKKYAITLKSKSGKAISGVKVTIKIKNKKFTAKTNSKGKATFKIKKFTKKGTFKSTVTFTGNKYFSKTTAKVKIKMK</sequence>
<name>A0A8T3V473_9EURY</name>
<proteinExistence type="predicted"/>
<evidence type="ECO:0000256" key="1">
    <source>
        <dbReference type="ARBA" id="ARBA00022737"/>
    </source>
</evidence>
<dbReference type="InterPro" id="IPR039448">
    <property type="entry name" value="Beta_helix"/>
</dbReference>
<dbReference type="InterPro" id="IPR012334">
    <property type="entry name" value="Pectin_lyas_fold"/>
</dbReference>
<keyword evidence="1" id="KW-0677">Repeat</keyword>
<evidence type="ECO:0000313" key="4">
    <source>
        <dbReference type="Proteomes" id="UP000783037"/>
    </source>
</evidence>
<dbReference type="InterPro" id="IPR013783">
    <property type="entry name" value="Ig-like_fold"/>
</dbReference>
<dbReference type="AlphaFoldDB" id="A0A8T3V473"/>
<dbReference type="Proteomes" id="UP000783037">
    <property type="component" value="Unassembled WGS sequence"/>
</dbReference>
<dbReference type="Pfam" id="PF05048">
    <property type="entry name" value="NosD"/>
    <property type="match status" value="1"/>
</dbReference>
<dbReference type="SUPFAM" id="SSF49373">
    <property type="entry name" value="Invasin/intimin cell-adhesion fragments"/>
    <property type="match status" value="1"/>
</dbReference>
<dbReference type="InterPro" id="IPR022441">
    <property type="entry name" value="Para_beta_helix_rpt-2"/>
</dbReference>
<evidence type="ECO:0000259" key="2">
    <source>
        <dbReference type="SMART" id="SM00722"/>
    </source>
</evidence>
<dbReference type="NCBIfam" id="TIGR03804">
    <property type="entry name" value="para_beta_helix"/>
    <property type="match status" value="2"/>
</dbReference>
<dbReference type="InterPro" id="IPR007742">
    <property type="entry name" value="NosD_dom"/>
</dbReference>
<evidence type="ECO:0000313" key="3">
    <source>
        <dbReference type="EMBL" id="MBE6501333.1"/>
    </source>
</evidence>
<dbReference type="RefSeq" id="WP_303738448.1">
    <property type="nucleotide sequence ID" value="NZ_SUTK01000007.1"/>
</dbReference>
<dbReference type="Gene3D" id="2.60.40.10">
    <property type="entry name" value="Immunoglobulins"/>
    <property type="match status" value="2"/>
</dbReference>
<feature type="domain" description="Carbohydrate-binding/sugar hydrolysis" evidence="2">
    <location>
        <begin position="494"/>
        <end position="630"/>
    </location>
</feature>
<organism evidence="3 4">
    <name type="scientific">Methanobrevibacter thaueri</name>
    <dbReference type="NCBI Taxonomy" id="190975"/>
    <lineage>
        <taxon>Archaea</taxon>
        <taxon>Methanobacteriati</taxon>
        <taxon>Methanobacteriota</taxon>
        <taxon>Methanomada group</taxon>
        <taxon>Methanobacteria</taxon>
        <taxon>Methanobacteriales</taxon>
        <taxon>Methanobacteriaceae</taxon>
        <taxon>Methanobrevibacter</taxon>
    </lineage>
</organism>
<dbReference type="InterPro" id="IPR006626">
    <property type="entry name" value="PbH1"/>
</dbReference>
<gene>
    <name evidence="3" type="ORF">E7Z79_02715</name>
</gene>
<dbReference type="SUPFAM" id="SSF51126">
    <property type="entry name" value="Pectin lyase-like"/>
    <property type="match status" value="2"/>
</dbReference>
<dbReference type="Pfam" id="PF13229">
    <property type="entry name" value="Beta_helix"/>
    <property type="match status" value="1"/>
</dbReference>
<dbReference type="InterPro" id="IPR006633">
    <property type="entry name" value="Carb-bd_sugar_hydrolysis-dom"/>
</dbReference>
<dbReference type="InterPro" id="IPR008964">
    <property type="entry name" value="Invasin/intimin_cell_adhesion"/>
</dbReference>